<evidence type="ECO:0000259" key="7">
    <source>
        <dbReference type="PROSITE" id="PS51900"/>
    </source>
</evidence>
<dbReference type="SUPFAM" id="SSF56349">
    <property type="entry name" value="DNA breaking-rejoining enzymes"/>
    <property type="match status" value="1"/>
</dbReference>
<evidence type="ECO:0000259" key="6">
    <source>
        <dbReference type="PROSITE" id="PS51898"/>
    </source>
</evidence>
<dbReference type="InterPro" id="IPR044068">
    <property type="entry name" value="CB"/>
</dbReference>
<dbReference type="PANTHER" id="PTHR30349:SF41">
    <property type="entry name" value="INTEGRASE_RECOMBINASE PROTEIN MJ0367-RELATED"/>
    <property type="match status" value="1"/>
</dbReference>
<dbReference type="InterPro" id="IPR050090">
    <property type="entry name" value="Tyrosine_recombinase_XerCD"/>
</dbReference>
<evidence type="ECO:0000256" key="4">
    <source>
        <dbReference type="ARBA" id="ARBA00023172"/>
    </source>
</evidence>
<dbReference type="Pfam" id="PF00589">
    <property type="entry name" value="Phage_integrase"/>
    <property type="match status" value="1"/>
</dbReference>
<dbReference type="InterPro" id="IPR002104">
    <property type="entry name" value="Integrase_catalytic"/>
</dbReference>
<dbReference type="Proteomes" id="UP001256827">
    <property type="component" value="Plasmid pBbsI"/>
</dbReference>
<organism evidence="8 9">
    <name type="scientific">Brevibacillus brevis</name>
    <name type="common">Bacillus brevis</name>
    <dbReference type="NCBI Taxonomy" id="1393"/>
    <lineage>
        <taxon>Bacteria</taxon>
        <taxon>Bacillati</taxon>
        <taxon>Bacillota</taxon>
        <taxon>Bacilli</taxon>
        <taxon>Bacillales</taxon>
        <taxon>Paenibacillaceae</taxon>
        <taxon>Brevibacillus</taxon>
    </lineage>
</organism>
<keyword evidence="9" id="KW-1185">Reference proteome</keyword>
<dbReference type="Pfam" id="PF13495">
    <property type="entry name" value="Phage_int_SAM_4"/>
    <property type="match status" value="1"/>
</dbReference>
<reference evidence="8 9" key="1">
    <citation type="submission" date="2023-09" db="EMBL/GenBank/DDBJ databases">
        <title>Complete Genome and Methylome dissection of Bacillus brevis NEB573 original source of BbsI restriction endonuclease.</title>
        <authorList>
            <person name="Fomenkov A."/>
            <person name="Roberts R.D."/>
        </authorList>
    </citation>
    <scope>NUCLEOTIDE SEQUENCE [LARGE SCALE GENOMIC DNA]</scope>
    <source>
        <strain evidence="8 9">NEB573</strain>
        <plasmid evidence="8 9">pBbsI</plasmid>
    </source>
</reference>
<dbReference type="Gene3D" id="1.10.150.130">
    <property type="match status" value="1"/>
</dbReference>
<dbReference type="PROSITE" id="PS51900">
    <property type="entry name" value="CB"/>
    <property type="match status" value="1"/>
</dbReference>
<keyword evidence="3 5" id="KW-0238">DNA-binding</keyword>
<keyword evidence="4" id="KW-0233">DNA recombination</keyword>
<proteinExistence type="inferred from homology"/>
<evidence type="ECO:0000256" key="2">
    <source>
        <dbReference type="ARBA" id="ARBA00022908"/>
    </source>
</evidence>
<dbReference type="Gene3D" id="1.10.443.10">
    <property type="entry name" value="Intergrase catalytic core"/>
    <property type="match status" value="1"/>
</dbReference>
<geneLocation type="plasmid" evidence="8 9">
    <name>pBbsI</name>
</geneLocation>
<evidence type="ECO:0000256" key="1">
    <source>
        <dbReference type="ARBA" id="ARBA00008857"/>
    </source>
</evidence>
<evidence type="ECO:0000313" key="8">
    <source>
        <dbReference type="EMBL" id="WNC17876.1"/>
    </source>
</evidence>
<comment type="similarity">
    <text evidence="1">Belongs to the 'phage' integrase family.</text>
</comment>
<evidence type="ECO:0000313" key="9">
    <source>
        <dbReference type="Proteomes" id="UP001256827"/>
    </source>
</evidence>
<dbReference type="RefSeq" id="WP_310774680.1">
    <property type="nucleotide sequence ID" value="NZ_CP134052.1"/>
</dbReference>
<evidence type="ECO:0000256" key="5">
    <source>
        <dbReference type="PROSITE-ProRule" id="PRU01248"/>
    </source>
</evidence>
<accession>A0ABY9TCU7</accession>
<keyword evidence="2" id="KW-0229">DNA integration</keyword>
<keyword evidence="8" id="KW-0614">Plasmid</keyword>
<dbReference type="InterPro" id="IPR013762">
    <property type="entry name" value="Integrase-like_cat_sf"/>
</dbReference>
<dbReference type="PANTHER" id="PTHR30349">
    <property type="entry name" value="PHAGE INTEGRASE-RELATED"/>
    <property type="match status" value="1"/>
</dbReference>
<protein>
    <submittedName>
        <fullName evidence="8">Tyrosine-type recombinase/integrase</fullName>
    </submittedName>
</protein>
<dbReference type="InterPro" id="IPR010998">
    <property type="entry name" value="Integrase_recombinase_N"/>
</dbReference>
<dbReference type="CDD" id="cd00397">
    <property type="entry name" value="DNA_BRE_C"/>
    <property type="match status" value="1"/>
</dbReference>
<dbReference type="InterPro" id="IPR004107">
    <property type="entry name" value="Integrase_SAM-like_N"/>
</dbReference>
<dbReference type="InterPro" id="IPR011010">
    <property type="entry name" value="DNA_brk_join_enz"/>
</dbReference>
<name>A0ABY9TCU7_BREBE</name>
<dbReference type="PROSITE" id="PS51898">
    <property type="entry name" value="TYR_RECOMBINASE"/>
    <property type="match status" value="1"/>
</dbReference>
<gene>
    <name evidence="8" type="ORF">RGB73_30370</name>
</gene>
<feature type="domain" description="Tyr recombinase" evidence="6">
    <location>
        <begin position="116"/>
        <end position="307"/>
    </location>
</feature>
<evidence type="ECO:0000256" key="3">
    <source>
        <dbReference type="ARBA" id="ARBA00023125"/>
    </source>
</evidence>
<dbReference type="EMBL" id="CP134052">
    <property type="protein sequence ID" value="WNC17876.1"/>
    <property type="molecule type" value="Genomic_DNA"/>
</dbReference>
<feature type="domain" description="Core-binding (CB)" evidence="7">
    <location>
        <begin position="8"/>
        <end position="95"/>
    </location>
</feature>
<sequence length="311" mass="36123">MKVVPFQRPEENYVERFLASNPRFSEGTADAYGRALRQFMEWISTKPGSEGRFQPSSLTKTALTVYLDELASNNYSVSHRNRVKYAISSFSNWLIERGELSKNPANGIDVPAQPLMAPRVLTEDQRYILRNLVEREGDLRNEAIFALGFWAGCRVSDVAWLKLEDCSLGPKIGSVEVGYKGGKRRVIDLINEVRRPLYEWIRSEERARKSSPYVFVSQRADRLTENGIHHWFRSLKKQARNDEWELIKDITYHDLRHDFAHRCREVGWTLEEIAFYLGHITRKGTPAISTTARYTQPSREQIKEKLKWLKG</sequence>